<dbReference type="AlphaFoldDB" id="A0A4P6ECF9"/>
<dbReference type="EMBL" id="CP035494">
    <property type="protein sequence ID" value="QAY59734.1"/>
    <property type="molecule type" value="Genomic_DNA"/>
</dbReference>
<dbReference type="SUPFAM" id="SSF46785">
    <property type="entry name" value="Winged helix' DNA-binding domain"/>
    <property type="match status" value="1"/>
</dbReference>
<dbReference type="InterPro" id="IPR036388">
    <property type="entry name" value="WH-like_DNA-bd_sf"/>
</dbReference>
<sequence>MASLPGEESSASALAEQLRQAVSYFVRRTRARSDELTRSRAEALAQLDRAGAQTITQLATHLAVLHQAMSRTVLELEHSGLVARQASPADSRASVIRITDAGAQALARDRETRRDLIGDMIAACLDDQERALLERVPGLLKKLTP</sequence>
<protein>
    <submittedName>
        <fullName evidence="2">MarR family transcriptional regulator</fullName>
    </submittedName>
</protein>
<dbReference type="Gene3D" id="1.10.10.10">
    <property type="entry name" value="Winged helix-like DNA-binding domain superfamily/Winged helix DNA-binding domain"/>
    <property type="match status" value="1"/>
</dbReference>
<keyword evidence="3" id="KW-1185">Reference proteome</keyword>
<evidence type="ECO:0000313" key="2">
    <source>
        <dbReference type="EMBL" id="QAY59734.1"/>
    </source>
</evidence>
<dbReference type="OrthoDB" id="8966183at2"/>
<dbReference type="Gene3D" id="1.10.287.100">
    <property type="match status" value="1"/>
</dbReference>
<evidence type="ECO:0000313" key="3">
    <source>
        <dbReference type="Proteomes" id="UP000293995"/>
    </source>
</evidence>
<dbReference type="RefSeq" id="WP_129387667.1">
    <property type="nucleotide sequence ID" value="NZ_CP035494.1"/>
</dbReference>
<accession>A0A4P6ECF9</accession>
<dbReference type="GO" id="GO:0003700">
    <property type="term" value="F:DNA-binding transcription factor activity"/>
    <property type="evidence" value="ECO:0007669"/>
    <property type="project" value="InterPro"/>
</dbReference>
<dbReference type="Pfam" id="PF01047">
    <property type="entry name" value="MarR"/>
    <property type="match status" value="1"/>
</dbReference>
<dbReference type="KEGG" id="mprt:ET475_06850"/>
<dbReference type="SMART" id="SM00347">
    <property type="entry name" value="HTH_MARR"/>
    <property type="match status" value="1"/>
</dbReference>
<gene>
    <name evidence="2" type="ORF">ET475_06850</name>
</gene>
<proteinExistence type="predicted"/>
<dbReference type="InterPro" id="IPR036390">
    <property type="entry name" value="WH_DNA-bd_sf"/>
</dbReference>
<dbReference type="Proteomes" id="UP000293995">
    <property type="component" value="Chromosome"/>
</dbReference>
<feature type="domain" description="HTH marR-type" evidence="1">
    <location>
        <begin position="11"/>
        <end position="145"/>
    </location>
</feature>
<evidence type="ECO:0000259" key="1">
    <source>
        <dbReference type="PROSITE" id="PS50995"/>
    </source>
</evidence>
<dbReference type="PANTHER" id="PTHR39515">
    <property type="entry name" value="CONSERVED PROTEIN"/>
    <property type="match status" value="1"/>
</dbReference>
<dbReference type="PROSITE" id="PS50995">
    <property type="entry name" value="HTH_MARR_2"/>
    <property type="match status" value="1"/>
</dbReference>
<dbReference type="InterPro" id="IPR000835">
    <property type="entry name" value="HTH_MarR-typ"/>
</dbReference>
<dbReference type="PANTHER" id="PTHR39515:SF2">
    <property type="entry name" value="HTH-TYPE TRANSCRIPTIONAL REGULATOR RV0880"/>
    <property type="match status" value="1"/>
</dbReference>
<organism evidence="2 3">
    <name type="scientific">Microbacterium protaetiae</name>
    <dbReference type="NCBI Taxonomy" id="2509458"/>
    <lineage>
        <taxon>Bacteria</taxon>
        <taxon>Bacillati</taxon>
        <taxon>Actinomycetota</taxon>
        <taxon>Actinomycetes</taxon>
        <taxon>Micrococcales</taxon>
        <taxon>Microbacteriaceae</taxon>
        <taxon>Microbacterium</taxon>
    </lineage>
</organism>
<name>A0A4P6ECF9_9MICO</name>
<reference evidence="2 3" key="1">
    <citation type="submission" date="2019-01" db="EMBL/GenBank/DDBJ databases">
        <title>Genome sequencing of strain DFW100M-13.</title>
        <authorList>
            <person name="Heo J."/>
            <person name="Kim S.-J."/>
            <person name="Kim J.-S."/>
            <person name="Hong S.-B."/>
            <person name="Kwon S.-W."/>
        </authorList>
    </citation>
    <scope>NUCLEOTIDE SEQUENCE [LARGE SCALE GENOMIC DNA]</scope>
    <source>
        <strain evidence="2 3">DFW100M-13</strain>
    </source>
</reference>
<dbReference type="InterPro" id="IPR052526">
    <property type="entry name" value="HTH-type_Bedaq_tolerance"/>
</dbReference>